<keyword evidence="1" id="KW-1133">Transmembrane helix</keyword>
<dbReference type="Proteomes" id="UP000219374">
    <property type="component" value="Unassembled WGS sequence"/>
</dbReference>
<keyword evidence="1" id="KW-0472">Membrane</keyword>
<feature type="transmembrane region" description="Helical" evidence="1">
    <location>
        <begin position="49"/>
        <end position="67"/>
    </location>
</feature>
<evidence type="ECO:0008006" key="4">
    <source>
        <dbReference type="Google" id="ProtNLM"/>
    </source>
</evidence>
<protein>
    <recommendedName>
        <fullName evidence="4">DUF3325 domain-containing protein</fullName>
    </recommendedName>
</protein>
<dbReference type="EMBL" id="OCND01000013">
    <property type="protein sequence ID" value="SOD57342.1"/>
    <property type="molecule type" value="Genomic_DNA"/>
</dbReference>
<dbReference type="Pfam" id="PF11804">
    <property type="entry name" value="DUF3325"/>
    <property type="match status" value="1"/>
</dbReference>
<sequence length="120" mass="12373">MSEVMLAACLLSAALVSSVAGMAWLALSMPAHARQVWGGAASAMTSRTLRWIGIAGLAVALGLCLIVDHASMAVLVWAMALTGASLLVAFTLTWHPQWLRVLAPWVQAATAASTVEGSGT</sequence>
<dbReference type="OrthoDB" id="5988692at2"/>
<keyword evidence="1" id="KW-0812">Transmembrane</keyword>
<accession>A0A286DEY1</accession>
<feature type="transmembrane region" description="Helical" evidence="1">
    <location>
        <begin position="74"/>
        <end position="94"/>
    </location>
</feature>
<evidence type="ECO:0000313" key="3">
    <source>
        <dbReference type="Proteomes" id="UP000219374"/>
    </source>
</evidence>
<gene>
    <name evidence="2" type="ORF">SAMN06296416_11313</name>
</gene>
<dbReference type="InterPro" id="IPR021762">
    <property type="entry name" value="DUF3325"/>
</dbReference>
<evidence type="ECO:0000313" key="2">
    <source>
        <dbReference type="EMBL" id="SOD57342.1"/>
    </source>
</evidence>
<dbReference type="RefSeq" id="WP_097123519.1">
    <property type="nucleotide sequence ID" value="NZ_OCND01000013.1"/>
</dbReference>
<proteinExistence type="predicted"/>
<evidence type="ECO:0000256" key="1">
    <source>
        <dbReference type="SAM" id="Phobius"/>
    </source>
</evidence>
<reference evidence="2 3" key="1">
    <citation type="submission" date="2017-09" db="EMBL/GenBank/DDBJ databases">
        <authorList>
            <person name="Ehlers B."/>
            <person name="Leendertz F.H."/>
        </authorList>
    </citation>
    <scope>NUCLEOTIDE SEQUENCE [LARGE SCALE GENOMIC DNA]</scope>
    <source>
        <strain evidence="2 3">CGMCC 1.10978</strain>
    </source>
</reference>
<keyword evidence="3" id="KW-1185">Reference proteome</keyword>
<name>A0A286DEY1_9GAMM</name>
<dbReference type="AlphaFoldDB" id="A0A286DEY1"/>
<organism evidence="2 3">
    <name type="scientific">Pseudoxanthomonas wuyuanensis</name>
    <dbReference type="NCBI Taxonomy" id="1073196"/>
    <lineage>
        <taxon>Bacteria</taxon>
        <taxon>Pseudomonadati</taxon>
        <taxon>Pseudomonadota</taxon>
        <taxon>Gammaproteobacteria</taxon>
        <taxon>Lysobacterales</taxon>
        <taxon>Lysobacteraceae</taxon>
        <taxon>Pseudoxanthomonas</taxon>
    </lineage>
</organism>